<proteinExistence type="predicted"/>
<dbReference type="PANTHER" id="PTHR43877">
    <property type="entry name" value="AMINOALKYLPHOSPHONATE N-ACETYLTRANSFERASE-RELATED-RELATED"/>
    <property type="match status" value="1"/>
</dbReference>
<dbReference type="SUPFAM" id="SSF55729">
    <property type="entry name" value="Acyl-CoA N-acyltransferases (Nat)"/>
    <property type="match status" value="2"/>
</dbReference>
<evidence type="ECO:0000256" key="1">
    <source>
        <dbReference type="ARBA" id="ARBA00022679"/>
    </source>
</evidence>
<dbReference type="PROSITE" id="PS51186">
    <property type="entry name" value="GNAT"/>
    <property type="match status" value="1"/>
</dbReference>
<evidence type="ECO:0000256" key="2">
    <source>
        <dbReference type="ARBA" id="ARBA00023315"/>
    </source>
</evidence>
<evidence type="ECO:0000259" key="3">
    <source>
        <dbReference type="PROSITE" id="PS51186"/>
    </source>
</evidence>
<dbReference type="InterPro" id="IPR000182">
    <property type="entry name" value="GNAT_dom"/>
</dbReference>
<evidence type="ECO:0000313" key="5">
    <source>
        <dbReference type="Proteomes" id="UP000642509"/>
    </source>
</evidence>
<name>A0ABQ2M299_9MICC</name>
<evidence type="ECO:0000313" key="4">
    <source>
        <dbReference type="EMBL" id="GGO46013.1"/>
    </source>
</evidence>
<keyword evidence="2" id="KW-0012">Acyltransferase</keyword>
<dbReference type="CDD" id="cd04301">
    <property type="entry name" value="NAT_SF"/>
    <property type="match status" value="1"/>
</dbReference>
<comment type="caution">
    <text evidence="4">The sequence shown here is derived from an EMBL/GenBank/DDBJ whole genome shotgun (WGS) entry which is preliminary data.</text>
</comment>
<dbReference type="InterPro" id="IPR016181">
    <property type="entry name" value="Acyl_CoA_acyltransferase"/>
</dbReference>
<dbReference type="Gene3D" id="3.40.630.30">
    <property type="match status" value="1"/>
</dbReference>
<organism evidence="4 5">
    <name type="scientific">Citricoccus zhacaiensis</name>
    <dbReference type="NCBI Taxonomy" id="489142"/>
    <lineage>
        <taxon>Bacteria</taxon>
        <taxon>Bacillati</taxon>
        <taxon>Actinomycetota</taxon>
        <taxon>Actinomycetes</taxon>
        <taxon>Micrococcales</taxon>
        <taxon>Micrococcaceae</taxon>
        <taxon>Citricoccus</taxon>
    </lineage>
</organism>
<dbReference type="PANTHER" id="PTHR43877:SF1">
    <property type="entry name" value="ACETYLTRANSFERASE"/>
    <property type="match status" value="1"/>
</dbReference>
<dbReference type="EMBL" id="BMLQ01000005">
    <property type="protein sequence ID" value="GGO46013.1"/>
    <property type="molecule type" value="Genomic_DNA"/>
</dbReference>
<feature type="domain" description="N-acetyltransferase" evidence="3">
    <location>
        <begin position="27"/>
        <end position="199"/>
    </location>
</feature>
<reference evidence="5" key="1">
    <citation type="journal article" date="2019" name="Int. J. Syst. Evol. Microbiol.">
        <title>The Global Catalogue of Microorganisms (GCM) 10K type strain sequencing project: providing services to taxonomists for standard genome sequencing and annotation.</title>
        <authorList>
            <consortium name="The Broad Institute Genomics Platform"/>
            <consortium name="The Broad Institute Genome Sequencing Center for Infectious Disease"/>
            <person name="Wu L."/>
            <person name="Ma J."/>
        </authorList>
    </citation>
    <scope>NUCLEOTIDE SEQUENCE [LARGE SCALE GENOMIC DNA]</scope>
    <source>
        <strain evidence="5">CGMCC 1.7064</strain>
    </source>
</reference>
<dbReference type="Pfam" id="PF00583">
    <property type="entry name" value="Acetyltransf_1"/>
    <property type="match status" value="1"/>
</dbReference>
<dbReference type="Proteomes" id="UP000642509">
    <property type="component" value="Unassembled WGS sequence"/>
</dbReference>
<accession>A0ABQ2M299</accession>
<gene>
    <name evidence="4" type="ORF">GCM10010977_20000</name>
</gene>
<keyword evidence="1" id="KW-0808">Transferase</keyword>
<sequence length="405" mass="43608">MNTMRIKWLDLPDALDQTRLPMPPTTADFLQVTQLANLVTSLFWGNNDFYVSPENQLAGATSRDDVRTSYAVAREPLAGDRPDRIIGYAALSLPWEPGASADAQPTPQPTTAEVNVAVHPDFRRRGVGSALLREAEAEAVRRGRTVLQSWTDNALVDPAAVGSGPVFVSGTSLETGLTPVVRTPSESVPDAGRDRVRWQAPDAAFAAAHGYELAQMEWTSVLDLREAAGAALVAESGSGAAEEHGYDLVGWEGACSEEDAGAMAGLLGRMAAEAPAGALERVAEHWDVPRLRAEERARREMGLTNITTAARDRSSGQLVGHSDIETFADLPQAAYQGNTLVLPEHRGRGLAVLLKAVNVSQLLRLRPETERLYTWNAAENGAILRANQELGFVPVATHPAWQKKA</sequence>
<dbReference type="InterPro" id="IPR050832">
    <property type="entry name" value="Bact_Acetyltransf"/>
</dbReference>
<protein>
    <submittedName>
        <fullName evidence="4">GNAT family N-acetyltransferase</fullName>
    </submittedName>
</protein>
<keyword evidence="5" id="KW-1185">Reference proteome</keyword>